<dbReference type="Proteomes" id="UP000268093">
    <property type="component" value="Unassembled WGS sequence"/>
</dbReference>
<evidence type="ECO:0000313" key="2">
    <source>
        <dbReference type="Proteomes" id="UP000268093"/>
    </source>
</evidence>
<dbReference type="EMBL" id="RBNI01020955">
    <property type="protein sequence ID" value="RUO96489.1"/>
    <property type="molecule type" value="Genomic_DNA"/>
</dbReference>
<protein>
    <submittedName>
        <fullName evidence="1">Uncharacterized protein</fullName>
    </submittedName>
</protein>
<organism evidence="1 2">
    <name type="scientific">Jimgerdemannia flammicorona</name>
    <dbReference type="NCBI Taxonomy" id="994334"/>
    <lineage>
        <taxon>Eukaryota</taxon>
        <taxon>Fungi</taxon>
        <taxon>Fungi incertae sedis</taxon>
        <taxon>Mucoromycota</taxon>
        <taxon>Mucoromycotina</taxon>
        <taxon>Endogonomycetes</taxon>
        <taxon>Endogonales</taxon>
        <taxon>Endogonaceae</taxon>
        <taxon>Jimgerdemannia</taxon>
    </lineage>
</organism>
<comment type="caution">
    <text evidence="1">The sequence shown here is derived from an EMBL/GenBank/DDBJ whole genome shotgun (WGS) entry which is preliminary data.</text>
</comment>
<dbReference type="OrthoDB" id="9977239at2759"/>
<feature type="non-terminal residue" evidence="1">
    <location>
        <position position="268"/>
    </location>
</feature>
<evidence type="ECO:0000313" key="1">
    <source>
        <dbReference type="EMBL" id="RUO96489.1"/>
    </source>
</evidence>
<keyword evidence="2" id="KW-1185">Reference proteome</keyword>
<sequence>MSANHILKLRNPKWASHEARHHPLVRQICEKHKCADEIERTLLEDLVECAVLVAYGKAANDAQLPTWETDLNLKIEAVSSQFLTSEQMKPLIDLGDCLVKATRDLADNPEGVNYDVDKLLGTNMQVFSILGPHTEANNRPFMPRGKPQSDEAVKKFHNSKMHPSCSNWAKAAAADICAQIMETTGKTELSLSDVKSEWLKRESHFVFEAHLPSLIPLSFVDKIIIPKNIWDNNLTAADKQQFRLAFPDPNNDVIVFCDPVGGDVDGRL</sequence>
<name>A0A433A1D0_9FUNG</name>
<dbReference type="AlphaFoldDB" id="A0A433A1D0"/>
<accession>A0A433A1D0</accession>
<reference evidence="1 2" key="1">
    <citation type="journal article" date="2018" name="New Phytol.">
        <title>Phylogenomics of Endogonaceae and evolution of mycorrhizas within Mucoromycota.</title>
        <authorList>
            <person name="Chang Y."/>
            <person name="Desiro A."/>
            <person name="Na H."/>
            <person name="Sandor L."/>
            <person name="Lipzen A."/>
            <person name="Clum A."/>
            <person name="Barry K."/>
            <person name="Grigoriev I.V."/>
            <person name="Martin F.M."/>
            <person name="Stajich J.E."/>
            <person name="Smith M.E."/>
            <person name="Bonito G."/>
            <person name="Spatafora J.W."/>
        </authorList>
    </citation>
    <scope>NUCLEOTIDE SEQUENCE [LARGE SCALE GENOMIC DNA]</scope>
    <source>
        <strain evidence="1 2">GMNB39</strain>
    </source>
</reference>
<proteinExistence type="predicted"/>
<gene>
    <name evidence="1" type="ORF">BC936DRAFT_141948</name>
</gene>